<reference evidence="2 3" key="1">
    <citation type="submission" date="2024-01" db="EMBL/GenBank/DDBJ databases">
        <title>A draft genome for a cacao thread blight-causing isolate of Paramarasmius palmivorus.</title>
        <authorList>
            <person name="Baruah I.K."/>
            <person name="Bukari Y."/>
            <person name="Amoako-Attah I."/>
            <person name="Meinhardt L.W."/>
            <person name="Bailey B.A."/>
            <person name="Cohen S.P."/>
        </authorList>
    </citation>
    <scope>NUCLEOTIDE SEQUENCE [LARGE SCALE GENOMIC DNA]</scope>
    <source>
        <strain evidence="2 3">GH-12</strain>
    </source>
</reference>
<proteinExistence type="predicted"/>
<comment type="caution">
    <text evidence="2">The sequence shown here is derived from an EMBL/GenBank/DDBJ whole genome shotgun (WGS) entry which is preliminary data.</text>
</comment>
<keyword evidence="3" id="KW-1185">Reference proteome</keyword>
<organism evidence="2 3">
    <name type="scientific">Paramarasmius palmivorus</name>
    <dbReference type="NCBI Taxonomy" id="297713"/>
    <lineage>
        <taxon>Eukaryota</taxon>
        <taxon>Fungi</taxon>
        <taxon>Dikarya</taxon>
        <taxon>Basidiomycota</taxon>
        <taxon>Agaricomycotina</taxon>
        <taxon>Agaricomycetes</taxon>
        <taxon>Agaricomycetidae</taxon>
        <taxon>Agaricales</taxon>
        <taxon>Marasmiineae</taxon>
        <taxon>Marasmiaceae</taxon>
        <taxon>Paramarasmius</taxon>
    </lineage>
</organism>
<feature type="compositionally biased region" description="Low complexity" evidence="1">
    <location>
        <begin position="26"/>
        <end position="45"/>
    </location>
</feature>
<feature type="compositionally biased region" description="Basic and acidic residues" evidence="1">
    <location>
        <begin position="48"/>
        <end position="59"/>
    </location>
</feature>
<evidence type="ECO:0000313" key="3">
    <source>
        <dbReference type="Proteomes" id="UP001383192"/>
    </source>
</evidence>
<dbReference type="Proteomes" id="UP001383192">
    <property type="component" value="Unassembled WGS sequence"/>
</dbReference>
<sequence>MSSSSHFAGLTTPTHGVTPITLQYNSLPTPITPTIQQLPIPQPSSQNSHRDGENEDQREIPTLGSVPEPLDIFPSTPALQMPSVSGASSFLNTPPESPVEIRASVTGSAQLSALGTESSADEDDDDSFSRRALFRHNRPLNSSQRVEKGVILLLEEAEFDSVAEFMLEFTQQMTREDVKDFGPMLNHRYSKPSYRSVQERHCFDPEKQPSDIRYAHKQIFNWAIRTIGDQVHREIKDLGTKDSPSSTSPGVPVVRPRLAATADSRTLAKGVETVTREDILSFNIPDRVKIFQDRAPVTWYVTQSMAAPRKNGECVVQFAAISAFVQARNRFANGYFQMHAGIWHLACKSHTDVKRLHCWLGLSIANNTSREALSTMAETGHNQMRAAVKGALERGAVVVKITLDNIQGYAPNWEGKIGGSSRFIYGTAGTVQFLEDCADDAFDLEDHLKHVFENKRANLTTTKLYENIDWAYVRKVQSLHVLRTLAAFTPQTEYLVAHVLKRFRTVPGPNSDGVAIHRM</sequence>
<accession>A0AAW0BMU7</accession>
<dbReference type="AlphaFoldDB" id="A0AAW0BMU7"/>
<protein>
    <submittedName>
        <fullName evidence="2">Uncharacterized protein</fullName>
    </submittedName>
</protein>
<name>A0AAW0BMU7_9AGAR</name>
<feature type="compositionally biased region" description="Polar residues" evidence="1">
    <location>
        <begin position="1"/>
        <end position="25"/>
    </location>
</feature>
<feature type="region of interest" description="Disordered" evidence="1">
    <location>
        <begin position="1"/>
        <end position="79"/>
    </location>
</feature>
<evidence type="ECO:0000256" key="1">
    <source>
        <dbReference type="SAM" id="MobiDB-lite"/>
    </source>
</evidence>
<evidence type="ECO:0000313" key="2">
    <source>
        <dbReference type="EMBL" id="KAK7028064.1"/>
    </source>
</evidence>
<dbReference type="EMBL" id="JAYKXP010000091">
    <property type="protein sequence ID" value="KAK7028064.1"/>
    <property type="molecule type" value="Genomic_DNA"/>
</dbReference>
<gene>
    <name evidence="2" type="ORF">VNI00_015015</name>
</gene>